<evidence type="ECO:0000313" key="3">
    <source>
        <dbReference type="EMBL" id="MFI2474711.1"/>
    </source>
</evidence>
<dbReference type="EMBL" id="JBIRYO010000008">
    <property type="protein sequence ID" value="MFI2474711.1"/>
    <property type="molecule type" value="Genomic_DNA"/>
</dbReference>
<sequence>MSERADIETEREPVTAPEAEANRAPASGWRGWASTVTVVLLLGLALAALAVVGGRSLPERIGPPVEELAVEQVRLSPGRMDLTVRNAGPDPVQVAQVFVNDAFVDVRGGEEPIEPRRSTVLTLDYPWQEGQPYVVSMLTSTGLVIEHEIGAAVRTPTGGRDLFAVMALLGTYVGIVPVVLGMLLLPVLRRIGKGGIRFLLAVTVGLLIFLAVDAVFEGFELGDRSGGAFGGVSLLALGAILAFLGLTFIDRWLHRRGDPAGGRGGGRLALMIAIGIGLHNLGEGLAIGSAYALGELALGAALVIGFALHNTTEGLAIVSPLLAAQRPGVPRLLGLGLIAGGPAILGAVLGASVGNAELSLLLLGLGIGAIAQVVVQIAPALRTTDDRATGTVAAMDATAILGVAVGVAAMYATGLLVLA</sequence>
<feature type="transmembrane region" description="Helical" evidence="2">
    <location>
        <begin position="393"/>
        <end position="418"/>
    </location>
</feature>
<evidence type="ECO:0000256" key="2">
    <source>
        <dbReference type="SAM" id="Phobius"/>
    </source>
</evidence>
<feature type="transmembrane region" description="Helical" evidence="2">
    <location>
        <begin position="198"/>
        <end position="216"/>
    </location>
</feature>
<dbReference type="RefSeq" id="WP_397092823.1">
    <property type="nucleotide sequence ID" value="NZ_JBIRYO010000008.1"/>
</dbReference>
<keyword evidence="2" id="KW-1133">Transmembrane helix</keyword>
<keyword evidence="4" id="KW-1185">Reference proteome</keyword>
<protein>
    <submittedName>
        <fullName evidence="3">ZIP family metal transporter</fullName>
    </submittedName>
</protein>
<feature type="transmembrane region" description="Helical" evidence="2">
    <location>
        <begin position="332"/>
        <end position="354"/>
    </location>
</feature>
<keyword evidence="2" id="KW-0472">Membrane</keyword>
<evidence type="ECO:0000313" key="4">
    <source>
        <dbReference type="Proteomes" id="UP001611415"/>
    </source>
</evidence>
<proteinExistence type="predicted"/>
<organism evidence="3 4">
    <name type="scientific">Nocardia xishanensis</name>
    <dbReference type="NCBI Taxonomy" id="238964"/>
    <lineage>
        <taxon>Bacteria</taxon>
        <taxon>Bacillati</taxon>
        <taxon>Actinomycetota</taxon>
        <taxon>Actinomycetes</taxon>
        <taxon>Mycobacteriales</taxon>
        <taxon>Nocardiaceae</taxon>
        <taxon>Nocardia</taxon>
    </lineage>
</organism>
<feature type="compositionally biased region" description="Basic and acidic residues" evidence="1">
    <location>
        <begin position="1"/>
        <end position="13"/>
    </location>
</feature>
<feature type="transmembrane region" description="Helical" evidence="2">
    <location>
        <begin position="360"/>
        <end position="381"/>
    </location>
</feature>
<reference evidence="3 4" key="1">
    <citation type="submission" date="2024-10" db="EMBL/GenBank/DDBJ databases">
        <title>The Natural Products Discovery Center: Release of the First 8490 Sequenced Strains for Exploring Actinobacteria Biosynthetic Diversity.</title>
        <authorList>
            <person name="Kalkreuter E."/>
            <person name="Kautsar S.A."/>
            <person name="Yang D."/>
            <person name="Bader C.D."/>
            <person name="Teijaro C.N."/>
            <person name="Fluegel L."/>
            <person name="Davis C.M."/>
            <person name="Simpson J.R."/>
            <person name="Lauterbach L."/>
            <person name="Steele A.D."/>
            <person name="Gui C."/>
            <person name="Meng S."/>
            <person name="Li G."/>
            <person name="Viehrig K."/>
            <person name="Ye F."/>
            <person name="Su P."/>
            <person name="Kiefer A.F."/>
            <person name="Nichols A."/>
            <person name="Cepeda A.J."/>
            <person name="Yan W."/>
            <person name="Fan B."/>
            <person name="Jiang Y."/>
            <person name="Adhikari A."/>
            <person name="Zheng C.-J."/>
            <person name="Schuster L."/>
            <person name="Cowan T.M."/>
            <person name="Smanski M.J."/>
            <person name="Chevrette M.G."/>
            <person name="De Carvalho L.P.S."/>
            <person name="Shen B."/>
        </authorList>
    </citation>
    <scope>NUCLEOTIDE SEQUENCE [LARGE SCALE GENOMIC DNA]</scope>
    <source>
        <strain evidence="3 4">NPDC019275</strain>
    </source>
</reference>
<gene>
    <name evidence="3" type="ORF">ACH49W_15155</name>
</gene>
<feature type="transmembrane region" description="Helical" evidence="2">
    <location>
        <begin position="162"/>
        <end position="186"/>
    </location>
</feature>
<evidence type="ECO:0000256" key="1">
    <source>
        <dbReference type="SAM" id="MobiDB-lite"/>
    </source>
</evidence>
<keyword evidence="2" id="KW-0812">Transmembrane</keyword>
<feature type="transmembrane region" description="Helical" evidence="2">
    <location>
        <begin position="32"/>
        <end position="52"/>
    </location>
</feature>
<feature type="transmembrane region" description="Helical" evidence="2">
    <location>
        <begin position="228"/>
        <end position="249"/>
    </location>
</feature>
<name>A0ABW7X0S5_9NOCA</name>
<comment type="caution">
    <text evidence="3">The sequence shown here is derived from an EMBL/GenBank/DDBJ whole genome shotgun (WGS) entry which is preliminary data.</text>
</comment>
<dbReference type="Proteomes" id="UP001611415">
    <property type="component" value="Unassembled WGS sequence"/>
</dbReference>
<feature type="region of interest" description="Disordered" evidence="1">
    <location>
        <begin position="1"/>
        <end position="23"/>
    </location>
</feature>
<accession>A0ABW7X0S5</accession>
<feature type="transmembrane region" description="Helical" evidence="2">
    <location>
        <begin position="298"/>
        <end position="323"/>
    </location>
</feature>